<reference evidence="2" key="1">
    <citation type="submission" date="2016-07" db="EMBL/GenBank/DDBJ databases">
        <authorList>
            <person name="Bretaudeau A."/>
        </authorList>
    </citation>
    <scope>NUCLEOTIDE SEQUENCE</scope>
    <source>
        <strain evidence="2">Rice</strain>
        <tissue evidence="2">Whole body</tissue>
    </source>
</reference>
<feature type="transmembrane region" description="Helical" evidence="1">
    <location>
        <begin position="51"/>
        <end position="74"/>
    </location>
</feature>
<gene>
    <name evidence="2" type="ORF">SFRICE_014925</name>
</gene>
<protein>
    <submittedName>
        <fullName evidence="2">SFRICE_014925</fullName>
    </submittedName>
</protein>
<evidence type="ECO:0000256" key="1">
    <source>
        <dbReference type="SAM" id="Phobius"/>
    </source>
</evidence>
<accession>A0A2H1W3L2</accession>
<keyword evidence="1" id="KW-0812">Transmembrane</keyword>
<feature type="transmembrane region" description="Helical" evidence="1">
    <location>
        <begin position="81"/>
        <end position="100"/>
    </location>
</feature>
<name>A0A2H1W3L2_SPOFR</name>
<dbReference type="AlphaFoldDB" id="A0A2H1W3L2"/>
<sequence length="120" mass="13323">MTNRRRVRGDNLIMTFAALDCTVGAVAGESVATQRVAGLMHEATLCVIHKLLFWVWVSCVCELINSISLAIITLMLRGCKLAWLVLEIQICIFFYLSKFLKAGNNIAVSNMGFTANLVWV</sequence>
<organism evidence="2">
    <name type="scientific">Spodoptera frugiperda</name>
    <name type="common">Fall armyworm</name>
    <dbReference type="NCBI Taxonomy" id="7108"/>
    <lineage>
        <taxon>Eukaryota</taxon>
        <taxon>Metazoa</taxon>
        <taxon>Ecdysozoa</taxon>
        <taxon>Arthropoda</taxon>
        <taxon>Hexapoda</taxon>
        <taxon>Insecta</taxon>
        <taxon>Pterygota</taxon>
        <taxon>Neoptera</taxon>
        <taxon>Endopterygota</taxon>
        <taxon>Lepidoptera</taxon>
        <taxon>Glossata</taxon>
        <taxon>Ditrysia</taxon>
        <taxon>Noctuoidea</taxon>
        <taxon>Noctuidae</taxon>
        <taxon>Amphipyrinae</taxon>
        <taxon>Spodoptera</taxon>
    </lineage>
</organism>
<keyword evidence="1" id="KW-0472">Membrane</keyword>
<evidence type="ECO:0000313" key="2">
    <source>
        <dbReference type="EMBL" id="SOQ47671.1"/>
    </source>
</evidence>
<proteinExistence type="predicted"/>
<keyword evidence="1" id="KW-1133">Transmembrane helix</keyword>
<dbReference type="EMBL" id="ODYU01006113">
    <property type="protein sequence ID" value="SOQ47671.1"/>
    <property type="molecule type" value="Genomic_DNA"/>
</dbReference>